<feature type="region of interest" description="Disordered" evidence="2">
    <location>
        <begin position="223"/>
        <end position="259"/>
    </location>
</feature>
<evidence type="ECO:0000256" key="2">
    <source>
        <dbReference type="SAM" id="MobiDB-lite"/>
    </source>
</evidence>
<feature type="repeat" description="ANK" evidence="1">
    <location>
        <begin position="110"/>
        <end position="143"/>
    </location>
</feature>
<keyword evidence="4" id="KW-1185">Reference proteome</keyword>
<dbReference type="AlphaFoldDB" id="A0A9W7DWW0"/>
<feature type="region of interest" description="Disordered" evidence="2">
    <location>
        <begin position="42"/>
        <end position="75"/>
    </location>
</feature>
<dbReference type="PANTHER" id="PTHR46224:SF64">
    <property type="entry name" value="IQ MOTIF AND ANKYRIN REPEAT DOMAIN-CONTAINING PROTEIN 1"/>
    <property type="match status" value="1"/>
</dbReference>
<protein>
    <submittedName>
        <fullName evidence="3">Uncharacterized protein</fullName>
    </submittedName>
</protein>
<dbReference type="InterPro" id="IPR002110">
    <property type="entry name" value="Ankyrin_rpt"/>
</dbReference>
<keyword evidence="1" id="KW-0040">ANK repeat</keyword>
<evidence type="ECO:0000313" key="3">
    <source>
        <dbReference type="EMBL" id="GMH58037.1"/>
    </source>
</evidence>
<dbReference type="PANTHER" id="PTHR46224">
    <property type="entry name" value="ANKYRIN REPEAT FAMILY PROTEIN"/>
    <property type="match status" value="1"/>
</dbReference>
<dbReference type="OrthoDB" id="193577at2759"/>
<dbReference type="Pfam" id="PF00023">
    <property type="entry name" value="Ank"/>
    <property type="match status" value="1"/>
</dbReference>
<dbReference type="InterPro" id="IPR051616">
    <property type="entry name" value="Cul2-RING_E3_ligase_SR"/>
</dbReference>
<dbReference type="SMART" id="SM00248">
    <property type="entry name" value="ANK"/>
    <property type="match status" value="3"/>
</dbReference>
<gene>
    <name evidence="3" type="ORF">TrRE_jg3266</name>
</gene>
<feature type="repeat" description="ANK" evidence="1">
    <location>
        <begin position="145"/>
        <end position="177"/>
    </location>
</feature>
<accession>A0A9W7DWW0</accession>
<dbReference type="Gene3D" id="1.25.40.20">
    <property type="entry name" value="Ankyrin repeat-containing domain"/>
    <property type="match status" value="1"/>
</dbReference>
<feature type="compositionally biased region" description="Basic and acidic residues" evidence="2">
    <location>
        <begin position="238"/>
        <end position="256"/>
    </location>
</feature>
<sequence length="370" mass="42130">MFKGSYDIKLTESLQKQNSRRAIKKHQEDVKKDAYAKFEEERPWEKAAAKVEGRRPSSRGDDKDDDGSGFDPRADHGIGDLHLAARLGNVNRVRQLIEWENENVNKTKWSGVTALHRAAAEGHSDVIEYLVKKAGADPNAKTTFGWHTPLHFAARNGKDDSCIALIENGAHWQVFNKDRETPQTWARAGGHANMGRKLEQVVNQQASKHRKAKVKEMEAMYEDKRKKAEEERLEEEEEAKRLENEVEEQKKADYQRTLRNNSSSALLTGDHHNGHLKSDMAQLPVNLPAIEYVKMGRKQVFIYNKLVNRSVIVKPKRFGAESEHPSIYVTRNKVNMPGVTNTQIKAVGALSRHFRKTRATRGTMDTKNSF</sequence>
<dbReference type="EMBL" id="BRXZ01003596">
    <property type="protein sequence ID" value="GMH58037.1"/>
    <property type="molecule type" value="Genomic_DNA"/>
</dbReference>
<evidence type="ECO:0000256" key="1">
    <source>
        <dbReference type="PROSITE-ProRule" id="PRU00023"/>
    </source>
</evidence>
<feature type="compositionally biased region" description="Basic and acidic residues" evidence="2">
    <location>
        <begin position="42"/>
        <end position="62"/>
    </location>
</feature>
<dbReference type="Proteomes" id="UP001165082">
    <property type="component" value="Unassembled WGS sequence"/>
</dbReference>
<dbReference type="InterPro" id="IPR036770">
    <property type="entry name" value="Ankyrin_rpt-contain_sf"/>
</dbReference>
<evidence type="ECO:0000313" key="4">
    <source>
        <dbReference type="Proteomes" id="UP001165082"/>
    </source>
</evidence>
<reference evidence="3" key="1">
    <citation type="submission" date="2022-07" db="EMBL/GenBank/DDBJ databases">
        <title>Genome analysis of Parmales, a sister group of diatoms, reveals the evolutionary specialization of diatoms from phago-mixotrophs to photoautotrophs.</title>
        <authorList>
            <person name="Ban H."/>
            <person name="Sato S."/>
            <person name="Yoshikawa S."/>
            <person name="Kazumasa Y."/>
            <person name="Nakamura Y."/>
            <person name="Ichinomiya M."/>
            <person name="Saitoh K."/>
            <person name="Sato N."/>
            <person name="Blanc-Mathieu R."/>
            <person name="Endo H."/>
            <person name="Kuwata A."/>
            <person name="Ogata H."/>
        </authorList>
    </citation>
    <scope>NUCLEOTIDE SEQUENCE</scope>
</reference>
<dbReference type="Pfam" id="PF12796">
    <property type="entry name" value="Ank_2"/>
    <property type="match status" value="1"/>
</dbReference>
<dbReference type="SUPFAM" id="SSF48403">
    <property type="entry name" value="Ankyrin repeat"/>
    <property type="match status" value="1"/>
</dbReference>
<proteinExistence type="predicted"/>
<comment type="caution">
    <text evidence="3">The sequence shown here is derived from an EMBL/GenBank/DDBJ whole genome shotgun (WGS) entry which is preliminary data.</text>
</comment>
<dbReference type="PROSITE" id="PS50297">
    <property type="entry name" value="ANK_REP_REGION"/>
    <property type="match status" value="1"/>
</dbReference>
<dbReference type="PROSITE" id="PS50088">
    <property type="entry name" value="ANK_REPEAT"/>
    <property type="match status" value="2"/>
</dbReference>
<name>A0A9W7DWW0_9STRA</name>
<organism evidence="3 4">
    <name type="scientific">Triparma retinervis</name>
    <dbReference type="NCBI Taxonomy" id="2557542"/>
    <lineage>
        <taxon>Eukaryota</taxon>
        <taxon>Sar</taxon>
        <taxon>Stramenopiles</taxon>
        <taxon>Ochrophyta</taxon>
        <taxon>Bolidophyceae</taxon>
        <taxon>Parmales</taxon>
        <taxon>Triparmaceae</taxon>
        <taxon>Triparma</taxon>
    </lineage>
</organism>